<keyword evidence="2" id="KW-0378">Hydrolase</keyword>
<dbReference type="PANTHER" id="PTHR43283">
    <property type="entry name" value="BETA-LACTAMASE-RELATED"/>
    <property type="match status" value="1"/>
</dbReference>
<evidence type="ECO:0000313" key="2">
    <source>
        <dbReference type="EMBL" id="MBC3918878.1"/>
    </source>
</evidence>
<dbReference type="Gene3D" id="3.40.710.10">
    <property type="entry name" value="DD-peptidase/beta-lactamase superfamily"/>
    <property type="match status" value="1"/>
</dbReference>
<evidence type="ECO:0000313" key="3">
    <source>
        <dbReference type="Proteomes" id="UP000650424"/>
    </source>
</evidence>
<dbReference type="Pfam" id="PF00144">
    <property type="entry name" value="Beta-lactamase"/>
    <property type="match status" value="1"/>
</dbReference>
<gene>
    <name evidence="2" type="ORF">H8L32_15415</name>
</gene>
<protein>
    <submittedName>
        <fullName evidence="2">Serine hydrolase</fullName>
    </submittedName>
</protein>
<accession>A0ABR6ZTI5</accession>
<proteinExistence type="predicted"/>
<dbReference type="GO" id="GO:0016787">
    <property type="term" value="F:hydrolase activity"/>
    <property type="evidence" value="ECO:0007669"/>
    <property type="project" value="UniProtKB-KW"/>
</dbReference>
<reference evidence="2 3" key="1">
    <citation type="submission" date="2020-08" db="EMBL/GenBank/DDBJ databases">
        <title>Novel species isolated from subtropical streams in China.</title>
        <authorList>
            <person name="Lu H."/>
        </authorList>
    </citation>
    <scope>NUCLEOTIDE SEQUENCE [LARGE SCALE GENOMIC DNA]</scope>
    <source>
        <strain evidence="2 3">CY18W</strain>
    </source>
</reference>
<name>A0ABR6ZTI5_9BURK</name>
<comment type="caution">
    <text evidence="2">The sequence shown here is derived from an EMBL/GenBank/DDBJ whole genome shotgun (WGS) entry which is preliminary data.</text>
</comment>
<keyword evidence="3" id="KW-1185">Reference proteome</keyword>
<evidence type="ECO:0000259" key="1">
    <source>
        <dbReference type="Pfam" id="PF00144"/>
    </source>
</evidence>
<dbReference type="SUPFAM" id="SSF56601">
    <property type="entry name" value="beta-lactamase/transpeptidase-like"/>
    <property type="match status" value="1"/>
</dbReference>
<dbReference type="InterPro" id="IPR001466">
    <property type="entry name" value="Beta-lactam-related"/>
</dbReference>
<sequence>MAQTSSASSTSFASSVHQSSLDSQVTKKLASIVADPQLPLAGLSVLSIKNGKIIYQQQFGQRYIDRENAGNNLAVDARTLFRVASVSKMVAAIGAMCLVEQGRLDLDADISRYLGYQVRNPHFPDVAITTRMLLSHTSSLRDDGGYNFPANVSLQSFLLPAGAHFDRGLQWASPSGEQADESRAPGKYFHYVNLNWGVLGTVMEAASGQRFDMFMRDTVLRPLGVTGAYHPELLSPDELSRLAVLYRKQENEIWNLQGPWVAQTDDFRTKPLIKRSLDNYVPGSNATLFSPQGGLRIDVQGLARIMLMLMNEGELDGRRFLQPASVRALLSEQWRYDKNARNGDDYHGLFQAWGLGFQRFSDVSAQHYGDRLVSPVKGKSAFKAVGHLGFAYGLQSGFMFDPTTRNGMIYIISGVAADPEKNPGNYSSLSLWEEQILTALYRFY</sequence>
<dbReference type="Proteomes" id="UP000650424">
    <property type="component" value="Unassembled WGS sequence"/>
</dbReference>
<dbReference type="EMBL" id="JACOGF010000007">
    <property type="protein sequence ID" value="MBC3918878.1"/>
    <property type="molecule type" value="Genomic_DNA"/>
</dbReference>
<dbReference type="InterPro" id="IPR050789">
    <property type="entry name" value="Diverse_Enzym_Activities"/>
</dbReference>
<organism evidence="2 3">
    <name type="scientific">Undibacterium hunanense</name>
    <dbReference type="NCBI Taxonomy" id="2762292"/>
    <lineage>
        <taxon>Bacteria</taxon>
        <taxon>Pseudomonadati</taxon>
        <taxon>Pseudomonadota</taxon>
        <taxon>Betaproteobacteria</taxon>
        <taxon>Burkholderiales</taxon>
        <taxon>Oxalobacteraceae</taxon>
        <taxon>Undibacterium</taxon>
    </lineage>
</organism>
<feature type="domain" description="Beta-lactamase-related" evidence="1">
    <location>
        <begin position="40"/>
        <end position="420"/>
    </location>
</feature>
<dbReference type="InterPro" id="IPR012338">
    <property type="entry name" value="Beta-lactam/transpept-like"/>
</dbReference>